<gene>
    <name evidence="7" type="ORF">ACFQV2_07775</name>
</gene>
<dbReference type="SUPFAM" id="SSF53850">
    <property type="entry name" value="Periplasmic binding protein-like II"/>
    <property type="match status" value="1"/>
</dbReference>
<evidence type="ECO:0000256" key="1">
    <source>
        <dbReference type="ARBA" id="ARBA00009437"/>
    </source>
</evidence>
<proteinExistence type="inferred from homology"/>
<comment type="caution">
    <text evidence="7">The sequence shown here is derived from an EMBL/GenBank/DDBJ whole genome shotgun (WGS) entry which is preliminary data.</text>
</comment>
<keyword evidence="2" id="KW-0805">Transcription regulation</keyword>
<comment type="similarity">
    <text evidence="1">Belongs to the LysR transcriptional regulatory family.</text>
</comment>
<name>A0ABW2TIH2_9PSEU</name>
<keyword evidence="4" id="KW-0804">Transcription</keyword>
<dbReference type="Gene3D" id="3.40.190.10">
    <property type="entry name" value="Periplasmic binding protein-like II"/>
    <property type="match status" value="2"/>
</dbReference>
<dbReference type="InterPro" id="IPR036388">
    <property type="entry name" value="WH-like_DNA-bd_sf"/>
</dbReference>
<organism evidence="7 8">
    <name type="scientific">Actinokineospora soli</name>
    <dbReference type="NCBI Taxonomy" id="1048753"/>
    <lineage>
        <taxon>Bacteria</taxon>
        <taxon>Bacillati</taxon>
        <taxon>Actinomycetota</taxon>
        <taxon>Actinomycetes</taxon>
        <taxon>Pseudonocardiales</taxon>
        <taxon>Pseudonocardiaceae</taxon>
        <taxon>Actinokineospora</taxon>
    </lineage>
</organism>
<dbReference type="CDD" id="cd08414">
    <property type="entry name" value="PBP2_LTTR_aromatics_like"/>
    <property type="match status" value="1"/>
</dbReference>
<dbReference type="InterPro" id="IPR000847">
    <property type="entry name" value="LysR_HTH_N"/>
</dbReference>
<dbReference type="PROSITE" id="PS50931">
    <property type="entry name" value="HTH_LYSR"/>
    <property type="match status" value="1"/>
</dbReference>
<dbReference type="Proteomes" id="UP001596512">
    <property type="component" value="Unassembled WGS sequence"/>
</dbReference>
<dbReference type="PANTHER" id="PTHR30346">
    <property type="entry name" value="TRANSCRIPTIONAL DUAL REGULATOR HCAR-RELATED"/>
    <property type="match status" value="1"/>
</dbReference>
<protein>
    <submittedName>
        <fullName evidence="7">LysR family transcriptional regulator</fullName>
    </submittedName>
</protein>
<dbReference type="PANTHER" id="PTHR30346:SF0">
    <property type="entry name" value="HCA OPERON TRANSCRIPTIONAL ACTIVATOR HCAR"/>
    <property type="match status" value="1"/>
</dbReference>
<keyword evidence="3" id="KW-0238">DNA-binding</keyword>
<dbReference type="Pfam" id="PF03466">
    <property type="entry name" value="LysR_substrate"/>
    <property type="match status" value="1"/>
</dbReference>
<accession>A0ABW2TIH2</accession>
<evidence type="ECO:0000313" key="8">
    <source>
        <dbReference type="Proteomes" id="UP001596512"/>
    </source>
</evidence>
<keyword evidence="8" id="KW-1185">Reference proteome</keyword>
<evidence type="ECO:0000256" key="3">
    <source>
        <dbReference type="ARBA" id="ARBA00023125"/>
    </source>
</evidence>
<dbReference type="SUPFAM" id="SSF46785">
    <property type="entry name" value="Winged helix' DNA-binding domain"/>
    <property type="match status" value="1"/>
</dbReference>
<feature type="domain" description="HTH lysR-type" evidence="6">
    <location>
        <begin position="1"/>
        <end position="60"/>
    </location>
</feature>
<feature type="region of interest" description="Disordered" evidence="5">
    <location>
        <begin position="314"/>
        <end position="357"/>
    </location>
</feature>
<evidence type="ECO:0000313" key="7">
    <source>
        <dbReference type="EMBL" id="MFC7613520.1"/>
    </source>
</evidence>
<dbReference type="Pfam" id="PF00126">
    <property type="entry name" value="HTH_1"/>
    <property type="match status" value="1"/>
</dbReference>
<dbReference type="InterPro" id="IPR036390">
    <property type="entry name" value="WH_DNA-bd_sf"/>
</dbReference>
<feature type="compositionally biased region" description="Low complexity" evidence="5">
    <location>
        <begin position="347"/>
        <end position="357"/>
    </location>
</feature>
<dbReference type="InterPro" id="IPR005119">
    <property type="entry name" value="LysR_subst-bd"/>
</dbReference>
<reference evidence="8" key="1">
    <citation type="journal article" date="2019" name="Int. J. Syst. Evol. Microbiol.">
        <title>The Global Catalogue of Microorganisms (GCM) 10K type strain sequencing project: providing services to taxonomists for standard genome sequencing and annotation.</title>
        <authorList>
            <consortium name="The Broad Institute Genomics Platform"/>
            <consortium name="The Broad Institute Genome Sequencing Center for Infectious Disease"/>
            <person name="Wu L."/>
            <person name="Ma J."/>
        </authorList>
    </citation>
    <scope>NUCLEOTIDE SEQUENCE [LARGE SCALE GENOMIC DNA]</scope>
    <source>
        <strain evidence="8">JCM 17695</strain>
    </source>
</reference>
<evidence type="ECO:0000256" key="4">
    <source>
        <dbReference type="ARBA" id="ARBA00023163"/>
    </source>
</evidence>
<sequence length="368" mass="38715">MSLSLPSVRAFVAVAREGSFRGAAALLKVSQPTVSAAVARLESIAEGPLLLRGRDGIVLTELGERVLAGAEHVVAAADDLETAIAGTVTAGLTLGFMGEAAATATRGVIDVVRKHGGDDVRLRRYDFEDPSCGLLSGQTDLAIVWPPVSTRALETLVITSDRRGVALPVNDPLVSRAELTPAELAGRTWVVPFSPDAGWRAFRHPNAVGVDDVAGTVTSGAIEETLELVAAGVGIAVMSESTEQHYARAGVVVVPLASGERCTAALAWRRGDGRSRWRRSSRSCASTRDHPIARVDTAARPLFGGWDRIHPSRRFPCGKSSPRRSRRWTGSSATRARGKAPGSTRTPSGCPASGCSPPTTCCWAAPRT</sequence>
<dbReference type="Gene3D" id="1.10.10.10">
    <property type="entry name" value="Winged helix-like DNA-binding domain superfamily/Winged helix DNA-binding domain"/>
    <property type="match status" value="1"/>
</dbReference>
<evidence type="ECO:0000256" key="2">
    <source>
        <dbReference type="ARBA" id="ARBA00023015"/>
    </source>
</evidence>
<dbReference type="EMBL" id="JBHTEY010000004">
    <property type="protein sequence ID" value="MFC7613520.1"/>
    <property type="molecule type" value="Genomic_DNA"/>
</dbReference>
<evidence type="ECO:0000259" key="6">
    <source>
        <dbReference type="PROSITE" id="PS50931"/>
    </source>
</evidence>
<evidence type="ECO:0000256" key="5">
    <source>
        <dbReference type="SAM" id="MobiDB-lite"/>
    </source>
</evidence>